<evidence type="ECO:0000256" key="1">
    <source>
        <dbReference type="SAM" id="Phobius"/>
    </source>
</evidence>
<evidence type="ECO:0008006" key="3">
    <source>
        <dbReference type="Google" id="ProtNLM"/>
    </source>
</evidence>
<dbReference type="EMBL" id="GDID01001365">
    <property type="protein sequence ID" value="JAP95241.1"/>
    <property type="molecule type" value="Transcribed_RNA"/>
</dbReference>
<gene>
    <name evidence="2" type="ORF">TPC1_11837</name>
</gene>
<keyword evidence="1" id="KW-0472">Membrane</keyword>
<keyword evidence="1" id="KW-0812">Transmembrane</keyword>
<sequence>LPPTNIFKQCFSTQSFVIGNSITNTLILGLLPYENFEKVTQSNLCETSLNNEYFTAILSFPGGYQFSVDAQYKYNQALNVTYQLDANDFQQVQTKLTAQYQINFPESIVNHGSLGTIKFLLKDTSECISSIKLSYVYGESLQFDMEPNNCVFDINDPTTTVQLQYVANNTLKSVNIFKSTGNGVYGDPTTLLFTDAKIYKQSLIDYVFDDDKTKMLEFFTFAEQNIYYTYTLVLTKIEGTIPNVIQHDVNAITFIDSRDCSNGMHPEVWVNSNDIRVLLWDSNLNNITCAPTLDTASQIEYWVILKSGTDIKTSKQLESLSDFHLRTGIRFIKEPNLNISDQGETVQYFLVFKLFDDSSTMLYEFSHSGDALLGCISSGIVQKYSDKVCARISFNQMSYCQQRTKNISKVSIRIYEEKNDDLLLRKWYGNFQKQNQQIQYGDLHPQVLCFGCSEFDNTLPFEGDSCAEALSVWGVKIAKSNAKFIFQTFDLTQHEVEYASFEVAAMYDMLQTMWPSYVIFAVVAVLLAVVITIIMIKDRIAS</sequence>
<dbReference type="AlphaFoldDB" id="A0A146KIM1"/>
<name>A0A146KIM1_9EUKA</name>
<feature type="transmembrane region" description="Helical" evidence="1">
    <location>
        <begin position="514"/>
        <end position="536"/>
    </location>
</feature>
<proteinExistence type="predicted"/>
<protein>
    <recommendedName>
        <fullName evidence="3">Transmembrane protein</fullName>
    </recommendedName>
</protein>
<organism evidence="2">
    <name type="scientific">Trepomonas sp. PC1</name>
    <dbReference type="NCBI Taxonomy" id="1076344"/>
    <lineage>
        <taxon>Eukaryota</taxon>
        <taxon>Metamonada</taxon>
        <taxon>Diplomonadida</taxon>
        <taxon>Hexamitidae</taxon>
        <taxon>Hexamitinae</taxon>
        <taxon>Trepomonas</taxon>
    </lineage>
</organism>
<keyword evidence="1" id="KW-1133">Transmembrane helix</keyword>
<reference evidence="2" key="1">
    <citation type="submission" date="2015-07" db="EMBL/GenBank/DDBJ databases">
        <title>Adaptation to a free-living lifestyle via gene acquisitions in the diplomonad Trepomonas sp. PC1.</title>
        <authorList>
            <person name="Xu F."/>
            <person name="Jerlstrom-Hultqvist J."/>
            <person name="Kolisko M."/>
            <person name="Simpson A.G.B."/>
            <person name="Roger A.J."/>
            <person name="Svard S.G."/>
            <person name="Andersson J.O."/>
        </authorList>
    </citation>
    <scope>NUCLEOTIDE SEQUENCE</scope>
    <source>
        <strain evidence="2">PC1</strain>
    </source>
</reference>
<feature type="non-terminal residue" evidence="2">
    <location>
        <position position="1"/>
    </location>
</feature>
<accession>A0A146KIM1</accession>
<evidence type="ECO:0000313" key="2">
    <source>
        <dbReference type="EMBL" id="JAP95241.1"/>
    </source>
</evidence>